<proteinExistence type="predicted"/>
<dbReference type="PANTHER" id="PTHR37539">
    <property type="entry name" value="SECRETED PROTEIN-RELATED"/>
    <property type="match status" value="1"/>
</dbReference>
<dbReference type="Pfam" id="PF09995">
    <property type="entry name" value="MPAB_Lcp_cat"/>
    <property type="match status" value="1"/>
</dbReference>
<dbReference type="EMBL" id="JBHSNY010000016">
    <property type="protein sequence ID" value="MFC5639091.1"/>
    <property type="molecule type" value="Genomic_DNA"/>
</dbReference>
<accession>A0ABW0V4L5</accession>
<reference evidence="3" key="1">
    <citation type="journal article" date="2019" name="Int. J. Syst. Evol. Microbiol.">
        <title>The Global Catalogue of Microorganisms (GCM) 10K type strain sequencing project: providing services to taxonomists for standard genome sequencing and annotation.</title>
        <authorList>
            <consortium name="The Broad Institute Genomics Platform"/>
            <consortium name="The Broad Institute Genome Sequencing Center for Infectious Disease"/>
            <person name="Wu L."/>
            <person name="Ma J."/>
        </authorList>
    </citation>
    <scope>NUCLEOTIDE SEQUENCE [LARGE SCALE GENOMIC DNA]</scope>
    <source>
        <strain evidence="3">CGMCC 4.7248</strain>
    </source>
</reference>
<name>A0ABW0V4L5_9ACTN</name>
<keyword evidence="3" id="KW-1185">Reference proteome</keyword>
<dbReference type="PANTHER" id="PTHR37539:SF1">
    <property type="entry name" value="ER-BOUND OXYGENASE MPAB_MPAB'_RUBBER OXYGENASE CATALYTIC DOMAIN-CONTAINING PROTEIN"/>
    <property type="match status" value="1"/>
</dbReference>
<dbReference type="InterPro" id="IPR018713">
    <property type="entry name" value="MPAB/Lcp_cat_dom"/>
</dbReference>
<gene>
    <name evidence="2" type="ORF">ACFPZJ_36205</name>
</gene>
<comment type="caution">
    <text evidence="2">The sequence shown here is derived from an EMBL/GenBank/DDBJ whole genome shotgun (WGS) entry which is preliminary data.</text>
</comment>
<dbReference type="Proteomes" id="UP001596154">
    <property type="component" value="Unassembled WGS sequence"/>
</dbReference>
<keyword evidence="2" id="KW-0560">Oxidoreductase</keyword>
<evidence type="ECO:0000259" key="1">
    <source>
        <dbReference type="Pfam" id="PF09995"/>
    </source>
</evidence>
<dbReference type="InterPro" id="IPR037473">
    <property type="entry name" value="Lcp-like"/>
</dbReference>
<protein>
    <submittedName>
        <fullName evidence="2">Oxygenase MpaB family protein</fullName>
        <ecNumber evidence="2">1.-.-.-</ecNumber>
    </submittedName>
</protein>
<evidence type="ECO:0000313" key="3">
    <source>
        <dbReference type="Proteomes" id="UP001596154"/>
    </source>
</evidence>
<dbReference type="GO" id="GO:0016491">
    <property type="term" value="F:oxidoreductase activity"/>
    <property type="evidence" value="ECO:0007669"/>
    <property type="project" value="UniProtKB-KW"/>
</dbReference>
<organism evidence="2 3">
    <name type="scientific">Streptomyces bullii</name>
    <dbReference type="NCBI Taxonomy" id="349910"/>
    <lineage>
        <taxon>Bacteria</taxon>
        <taxon>Bacillati</taxon>
        <taxon>Actinomycetota</taxon>
        <taxon>Actinomycetes</taxon>
        <taxon>Kitasatosporales</taxon>
        <taxon>Streptomycetaceae</taxon>
        <taxon>Streptomyces</taxon>
    </lineage>
</organism>
<feature type="domain" description="ER-bound oxygenase mpaB/mpaB'/Rubber oxygenase catalytic" evidence="1">
    <location>
        <begin position="120"/>
        <end position="336"/>
    </location>
</feature>
<sequence>MVLSTVQNTERPGRLLNIEEARKKHGSRADFMVEMLQAGDPLADAVIVEINEFGKEAKQQLNQGLVAGLDSLDSPPPAVAAFLAQLETMPEWISHDQLAAGDVGDLSIPPQWTLLTSAGIQLVHVYASPSIAKLLVQTGSLTTMAPRRLVETGVWHEQAVLPGGLLRGAPGYVGTAQVRLLHARVRHTAMKHGWDHAEWGVPINQTDIARTWLDFTAVPFLAARKLGMVFTEDEQAARYRYWSYLGHLLGLDERFHRAVRSDDDAEVLLDLLDSTIHEPDENSRALTEAMLDANVAALTAGPLSMLDRATLRDLFNGLLRFYYGDRFADALRLPRAQSAGLIPLLGAVGAQSWQLQRSTPETAALALEQFTAIRAADAAAAMPDHTAYQTNISPQAHAA</sequence>
<evidence type="ECO:0000313" key="2">
    <source>
        <dbReference type="EMBL" id="MFC5639091.1"/>
    </source>
</evidence>
<dbReference type="RefSeq" id="WP_381030786.1">
    <property type="nucleotide sequence ID" value="NZ_JBHSNY010000016.1"/>
</dbReference>
<dbReference type="EC" id="1.-.-.-" evidence="2"/>